<reference evidence="1 2" key="1">
    <citation type="submission" date="2018-07" db="EMBL/GenBank/DDBJ databases">
        <title>Genomic Encyclopedia of Type Strains, Phase IV (KMG-IV): sequencing the most valuable type-strain genomes for metagenomic binning, comparative biology and taxonomic classification.</title>
        <authorList>
            <person name="Goeker M."/>
        </authorList>
    </citation>
    <scope>NUCLEOTIDE SEQUENCE [LARGE SCALE GENOMIC DNA]</scope>
    <source>
        <strain evidence="1 2">DSM 4134</strain>
    </source>
</reference>
<proteinExistence type="predicted"/>
<comment type="caution">
    <text evidence="1">The sequence shown here is derived from an EMBL/GenBank/DDBJ whole genome shotgun (WGS) entry which is preliminary data.</text>
</comment>
<evidence type="ECO:0000313" key="1">
    <source>
        <dbReference type="EMBL" id="RED97436.1"/>
    </source>
</evidence>
<dbReference type="AlphaFoldDB" id="A0A3D9L216"/>
<accession>A0A3D9L216</accession>
<sequence length="67" mass="7491">MENRKNKISNGLAKMLNQNQNSQFPTNQDVFVGNPSLRSSYFESFYQAQLAEIASESRSFVDSAVGV</sequence>
<dbReference type="EMBL" id="QREG01000012">
    <property type="protein sequence ID" value="RED97436.1"/>
    <property type="molecule type" value="Genomic_DNA"/>
</dbReference>
<gene>
    <name evidence="1" type="ORF">C7460_11245</name>
</gene>
<protein>
    <submittedName>
        <fullName evidence="1">Uncharacterized protein</fullName>
    </submittedName>
</protein>
<keyword evidence="2" id="KW-1185">Reference proteome</keyword>
<evidence type="ECO:0000313" key="2">
    <source>
        <dbReference type="Proteomes" id="UP000256779"/>
    </source>
</evidence>
<dbReference type="Proteomes" id="UP000256779">
    <property type="component" value="Unassembled WGS sequence"/>
</dbReference>
<organism evidence="1 2">
    <name type="scientific">Marinoscillum furvescens DSM 4134</name>
    <dbReference type="NCBI Taxonomy" id="1122208"/>
    <lineage>
        <taxon>Bacteria</taxon>
        <taxon>Pseudomonadati</taxon>
        <taxon>Bacteroidota</taxon>
        <taxon>Cytophagia</taxon>
        <taxon>Cytophagales</taxon>
        <taxon>Reichenbachiellaceae</taxon>
        <taxon>Marinoscillum</taxon>
    </lineage>
</organism>
<dbReference type="RefSeq" id="WP_115868592.1">
    <property type="nucleotide sequence ID" value="NZ_QREG01000012.1"/>
</dbReference>
<name>A0A3D9L216_MARFU</name>